<proteinExistence type="predicted"/>
<dbReference type="CDD" id="cd00093">
    <property type="entry name" value="HTH_XRE"/>
    <property type="match status" value="1"/>
</dbReference>
<feature type="domain" description="HTH cro/C1-type" evidence="1">
    <location>
        <begin position="32"/>
        <end position="83"/>
    </location>
</feature>
<dbReference type="Proteomes" id="UP000014634">
    <property type="component" value="Unassembled WGS sequence"/>
</dbReference>
<dbReference type="SUPFAM" id="SSF47413">
    <property type="entry name" value="lambda repressor-like DNA-binding domains"/>
    <property type="match status" value="1"/>
</dbReference>
<dbReference type="Gene3D" id="1.10.260.40">
    <property type="entry name" value="lambda repressor-like DNA-binding domains"/>
    <property type="match status" value="1"/>
</dbReference>
<protein>
    <recommendedName>
        <fullName evidence="1">HTH cro/C1-type domain-containing protein</fullName>
    </recommendedName>
</protein>
<evidence type="ECO:0000313" key="2">
    <source>
        <dbReference type="EMBL" id="EPF29630.1"/>
    </source>
</evidence>
<name>A0AA87TFJ4_TREMD</name>
<accession>A0AA87TFJ4</accession>
<dbReference type="Pfam" id="PF01381">
    <property type="entry name" value="HTH_3"/>
    <property type="match status" value="1"/>
</dbReference>
<dbReference type="EMBL" id="ATFE01000003">
    <property type="protein sequence ID" value="EPF29630.1"/>
    <property type="molecule type" value="Genomic_DNA"/>
</dbReference>
<gene>
    <name evidence="2" type="ORF">HMPREF9195_00333</name>
</gene>
<evidence type="ECO:0000259" key="1">
    <source>
        <dbReference type="SMART" id="SM00530"/>
    </source>
</evidence>
<dbReference type="RefSeq" id="WP_016522329.1">
    <property type="nucleotide sequence ID" value="NZ_KE332517.1"/>
</dbReference>
<organism evidence="2 3">
    <name type="scientific">Treponema medium ATCC 700293</name>
    <dbReference type="NCBI Taxonomy" id="1125700"/>
    <lineage>
        <taxon>Bacteria</taxon>
        <taxon>Pseudomonadati</taxon>
        <taxon>Spirochaetota</taxon>
        <taxon>Spirochaetia</taxon>
        <taxon>Spirochaetales</taxon>
        <taxon>Treponemataceae</taxon>
        <taxon>Treponema</taxon>
    </lineage>
</organism>
<dbReference type="InterPro" id="IPR001387">
    <property type="entry name" value="Cro/C1-type_HTH"/>
</dbReference>
<evidence type="ECO:0000313" key="3">
    <source>
        <dbReference type="Proteomes" id="UP000014634"/>
    </source>
</evidence>
<dbReference type="AlphaFoldDB" id="A0AA87TFJ4"/>
<dbReference type="SMART" id="SM00530">
    <property type="entry name" value="HTH_XRE"/>
    <property type="match status" value="1"/>
</dbReference>
<reference evidence="2 3" key="1">
    <citation type="submission" date="2013-04" db="EMBL/GenBank/DDBJ databases">
        <title>The Genome Sequence of Treponema medium ATCC 700293.</title>
        <authorList>
            <consortium name="The Broad Institute Genomics Platform"/>
            <person name="Earl A."/>
            <person name="Ward D."/>
            <person name="Feldgarden M."/>
            <person name="Gevers D."/>
            <person name="Leonetti C."/>
            <person name="Blanton J.M."/>
            <person name="Dewhirst F.E."/>
            <person name="Izard J."/>
            <person name="Walker B."/>
            <person name="Young S."/>
            <person name="Zeng Q."/>
            <person name="Gargeya S."/>
            <person name="Fitzgerald M."/>
            <person name="Haas B."/>
            <person name="Abouelleil A."/>
            <person name="Allen A.W."/>
            <person name="Alvarado L."/>
            <person name="Arachchi H.M."/>
            <person name="Berlin A.M."/>
            <person name="Chapman S.B."/>
            <person name="Gainer-Dewar J."/>
            <person name="Goldberg J."/>
            <person name="Griggs A."/>
            <person name="Gujja S."/>
            <person name="Hansen M."/>
            <person name="Howarth C."/>
            <person name="Imamovic A."/>
            <person name="Ireland A."/>
            <person name="Larimer J."/>
            <person name="McCowan C."/>
            <person name="Murphy C."/>
            <person name="Pearson M."/>
            <person name="Poon T.W."/>
            <person name="Priest M."/>
            <person name="Roberts A."/>
            <person name="Saif S."/>
            <person name="Shea T."/>
            <person name="Sisk P."/>
            <person name="Sykes S."/>
            <person name="Wortman J."/>
            <person name="Nusbaum C."/>
            <person name="Birren B."/>
        </authorList>
    </citation>
    <scope>NUCLEOTIDE SEQUENCE [LARGE SCALE GENOMIC DNA]</scope>
    <source>
        <strain evidence="2 3">ATCC 700293</strain>
    </source>
</reference>
<sequence>MKDTIKMMESNMSPEAVRRTHIKAEQDIMTIRLAQLREEQNVKQSEMTNFTQSSVSKIEKRKDIKISTLIDYLDSLGMGLEIITYPKLAVSKNQEKVLLKL</sequence>
<comment type="caution">
    <text evidence="2">The sequence shown here is derived from an EMBL/GenBank/DDBJ whole genome shotgun (WGS) entry which is preliminary data.</text>
</comment>
<dbReference type="GO" id="GO:0003677">
    <property type="term" value="F:DNA binding"/>
    <property type="evidence" value="ECO:0007669"/>
    <property type="project" value="InterPro"/>
</dbReference>
<dbReference type="InterPro" id="IPR010982">
    <property type="entry name" value="Lambda_DNA-bd_dom_sf"/>
</dbReference>